<comment type="caution">
    <text evidence="1">The sequence shown here is derived from an EMBL/GenBank/DDBJ whole genome shotgun (WGS) entry which is preliminary data.</text>
</comment>
<proteinExistence type="predicted"/>
<evidence type="ECO:0008006" key="2">
    <source>
        <dbReference type="Google" id="ProtNLM"/>
    </source>
</evidence>
<dbReference type="AlphaFoldDB" id="A0A0F9GXA1"/>
<accession>A0A0F9GXA1</accession>
<evidence type="ECO:0000313" key="1">
    <source>
        <dbReference type="EMBL" id="KKL67752.1"/>
    </source>
</evidence>
<name>A0A0F9GXA1_9ZZZZ</name>
<protein>
    <recommendedName>
        <fullName evidence="2">GIY-YIG domain-containing protein</fullName>
    </recommendedName>
</protein>
<sequence>MLSPKYLCPFSGATVQFPISSDEFRHLLKRGVLTEYRCCGIKEPLMDTSEIRKLVTQLPTPQVASRIIQKEYKATTSLNQEGIYFLFKIHQIVYVGKSHNCAKRIKGHTGKNNWNTVVCIPVLQDALNLTERAFIRFFSPKHNTKHQLHPPELIDRLIISHLLSKYSNKLNSNKLPGTIYKNKNRYWWKVKFPSETKTKTLPLRPQGMKFATKDRQEAERVATQILQSKENE</sequence>
<dbReference type="SUPFAM" id="SSF82771">
    <property type="entry name" value="GIY-YIG endonuclease"/>
    <property type="match status" value="1"/>
</dbReference>
<dbReference type="EMBL" id="LAZR01026762">
    <property type="protein sequence ID" value="KKL67752.1"/>
    <property type="molecule type" value="Genomic_DNA"/>
</dbReference>
<gene>
    <name evidence="1" type="ORF">LCGC14_2131850</name>
</gene>
<organism evidence="1">
    <name type="scientific">marine sediment metagenome</name>
    <dbReference type="NCBI Taxonomy" id="412755"/>
    <lineage>
        <taxon>unclassified sequences</taxon>
        <taxon>metagenomes</taxon>
        <taxon>ecological metagenomes</taxon>
    </lineage>
</organism>
<dbReference type="InterPro" id="IPR035901">
    <property type="entry name" value="GIY-YIG_endonuc_sf"/>
</dbReference>
<reference evidence="1" key="1">
    <citation type="journal article" date="2015" name="Nature">
        <title>Complex archaea that bridge the gap between prokaryotes and eukaryotes.</title>
        <authorList>
            <person name="Spang A."/>
            <person name="Saw J.H."/>
            <person name="Jorgensen S.L."/>
            <person name="Zaremba-Niedzwiedzka K."/>
            <person name="Martijn J."/>
            <person name="Lind A.E."/>
            <person name="van Eijk R."/>
            <person name="Schleper C."/>
            <person name="Guy L."/>
            <person name="Ettema T.J."/>
        </authorList>
    </citation>
    <scope>NUCLEOTIDE SEQUENCE</scope>
</reference>